<organism evidence="1">
    <name type="scientific">marine sediment metagenome</name>
    <dbReference type="NCBI Taxonomy" id="412755"/>
    <lineage>
        <taxon>unclassified sequences</taxon>
        <taxon>metagenomes</taxon>
        <taxon>ecological metagenomes</taxon>
    </lineage>
</organism>
<dbReference type="AlphaFoldDB" id="A0A0F9DPI1"/>
<accession>A0A0F9DPI1</accession>
<reference evidence="1" key="1">
    <citation type="journal article" date="2015" name="Nature">
        <title>Complex archaea that bridge the gap between prokaryotes and eukaryotes.</title>
        <authorList>
            <person name="Spang A."/>
            <person name="Saw J.H."/>
            <person name="Jorgensen S.L."/>
            <person name="Zaremba-Niedzwiedzka K."/>
            <person name="Martijn J."/>
            <person name="Lind A.E."/>
            <person name="van Eijk R."/>
            <person name="Schleper C."/>
            <person name="Guy L."/>
            <person name="Ettema T.J."/>
        </authorList>
    </citation>
    <scope>NUCLEOTIDE SEQUENCE</scope>
</reference>
<sequence length="58" mass="6785">MKVKFELRKIIESGRLSLLLDTFDSEQEASRQMRIEYETKAGAYFVKEITSKIIDSIK</sequence>
<name>A0A0F9DPI1_9ZZZZ</name>
<dbReference type="EMBL" id="LAZR01028079">
    <property type="protein sequence ID" value="KKL63688.1"/>
    <property type="molecule type" value="Genomic_DNA"/>
</dbReference>
<proteinExistence type="predicted"/>
<evidence type="ECO:0000313" key="1">
    <source>
        <dbReference type="EMBL" id="KKL63688.1"/>
    </source>
</evidence>
<protein>
    <submittedName>
        <fullName evidence="1">Uncharacterized protein</fullName>
    </submittedName>
</protein>
<comment type="caution">
    <text evidence="1">The sequence shown here is derived from an EMBL/GenBank/DDBJ whole genome shotgun (WGS) entry which is preliminary data.</text>
</comment>
<gene>
    <name evidence="1" type="ORF">LCGC14_2172570</name>
</gene>